<dbReference type="InterPro" id="IPR036390">
    <property type="entry name" value="WH_DNA-bd_sf"/>
</dbReference>
<comment type="caution">
    <text evidence="6">The sequence shown here is derived from an EMBL/GenBank/DDBJ whole genome shotgun (WGS) entry which is preliminary data.</text>
</comment>
<dbReference type="AlphaFoldDB" id="A0A1V9DQP0"/>
<dbReference type="PROSITE" id="PS50931">
    <property type="entry name" value="HTH_LYSR"/>
    <property type="match status" value="1"/>
</dbReference>
<dbReference type="FunFam" id="1.10.10.10:FF:000001">
    <property type="entry name" value="LysR family transcriptional regulator"/>
    <property type="match status" value="1"/>
</dbReference>
<evidence type="ECO:0000313" key="7">
    <source>
        <dbReference type="Proteomes" id="UP000192769"/>
    </source>
</evidence>
<dbReference type="GO" id="GO:0003700">
    <property type="term" value="F:DNA-binding transcription factor activity"/>
    <property type="evidence" value="ECO:0007669"/>
    <property type="project" value="InterPro"/>
</dbReference>
<evidence type="ECO:0000256" key="3">
    <source>
        <dbReference type="ARBA" id="ARBA00023125"/>
    </source>
</evidence>
<dbReference type="InterPro" id="IPR050176">
    <property type="entry name" value="LTTR"/>
</dbReference>
<dbReference type="InterPro" id="IPR000847">
    <property type="entry name" value="LysR_HTH_N"/>
</dbReference>
<keyword evidence="3" id="KW-0238">DNA-binding</keyword>
<dbReference type="Pfam" id="PF00126">
    <property type="entry name" value="HTH_1"/>
    <property type="match status" value="1"/>
</dbReference>
<keyword evidence="2" id="KW-0805">Transcription regulation</keyword>
<dbReference type="GO" id="GO:0003677">
    <property type="term" value="F:DNA binding"/>
    <property type="evidence" value="ECO:0007669"/>
    <property type="project" value="UniProtKB-KW"/>
</dbReference>
<protein>
    <submittedName>
        <fullName evidence="6">LysR family transcriptional regulator</fullName>
    </submittedName>
</protein>
<gene>
    <name evidence="6" type="ORF">B2J69_00530</name>
</gene>
<dbReference type="InterPro" id="IPR036388">
    <property type="entry name" value="WH-like_DNA-bd_sf"/>
</dbReference>
<dbReference type="InterPro" id="IPR005119">
    <property type="entry name" value="LysR_subst-bd"/>
</dbReference>
<dbReference type="OrthoDB" id="5723059at2"/>
<dbReference type="Gene3D" id="1.10.10.10">
    <property type="entry name" value="Winged helix-like DNA-binding domain superfamily/Winged helix DNA-binding domain"/>
    <property type="match status" value="1"/>
</dbReference>
<name>A0A1V9DQP0_9GAMM</name>
<proteinExistence type="inferred from homology"/>
<dbReference type="Proteomes" id="UP000192769">
    <property type="component" value="Unassembled WGS sequence"/>
</dbReference>
<feature type="domain" description="HTH lysR-type" evidence="5">
    <location>
        <begin position="8"/>
        <end position="65"/>
    </location>
</feature>
<keyword evidence="7" id="KW-1185">Reference proteome</keyword>
<dbReference type="Gene3D" id="3.40.190.10">
    <property type="entry name" value="Periplasmic binding protein-like II"/>
    <property type="match status" value="2"/>
</dbReference>
<comment type="similarity">
    <text evidence="1">Belongs to the LysR transcriptional regulatory family.</text>
</comment>
<reference evidence="6 7" key="1">
    <citation type="submission" date="2017-02" db="EMBL/GenBank/DDBJ databases">
        <title>Whole genome shotgun sequence of Pantoea agglomerans strain AS1 isolated from a cycad, Zamia floridana in Central Florida, USA.</title>
        <authorList>
            <person name="Lata P."/>
            <person name="Govindarajan S."/>
            <person name="Qi F."/>
            <person name="Li J.-L."/>
            <person name="Maurya S.K."/>
            <person name="Sahoo M.K."/>
        </authorList>
    </citation>
    <scope>NUCLEOTIDE SEQUENCE [LARGE SCALE GENOMIC DNA]</scope>
    <source>
        <strain evidence="6 7">AS1</strain>
    </source>
</reference>
<dbReference type="PANTHER" id="PTHR30579:SF7">
    <property type="entry name" value="HTH-TYPE TRANSCRIPTIONAL REGULATOR LRHA-RELATED"/>
    <property type="match status" value="1"/>
</dbReference>
<evidence type="ECO:0000313" key="6">
    <source>
        <dbReference type="EMBL" id="OQP36094.1"/>
    </source>
</evidence>
<sequence>MSKLPLSLDLDALRSFVAGVDYGSFALAAERLCRSTSAVSAQLKKLEIQCDAELMTRQGRKLALTPSGELLLSYARRLLALNDEAQRALRGELLNGELRIAMQEDFGESIMPGLLSQLSRQHPGLTITARIDRNRALRQAAAERSEELALLWQPEQAIDESDYLGECPLVWIASPQFDVRARLGRGEPLPLVMFDAPCQMRSRAIAALDRAGIRWRVVFTSLSLSGIWAAVQAGLGVTLRSPVGLPDALATVADPLPAAGAIGVTLWQNHQLEANARQLLFRSVSAALQPWLLR</sequence>
<dbReference type="RefSeq" id="WP_081134769.1">
    <property type="nucleotide sequence ID" value="NZ_MWUE01000003.1"/>
</dbReference>
<evidence type="ECO:0000259" key="5">
    <source>
        <dbReference type="PROSITE" id="PS50931"/>
    </source>
</evidence>
<evidence type="ECO:0000256" key="1">
    <source>
        <dbReference type="ARBA" id="ARBA00009437"/>
    </source>
</evidence>
<evidence type="ECO:0000256" key="2">
    <source>
        <dbReference type="ARBA" id="ARBA00023015"/>
    </source>
</evidence>
<dbReference type="Pfam" id="PF03466">
    <property type="entry name" value="LysR_substrate"/>
    <property type="match status" value="1"/>
</dbReference>
<dbReference type="EMBL" id="MWUE01000003">
    <property type="protein sequence ID" value="OQP36094.1"/>
    <property type="molecule type" value="Genomic_DNA"/>
</dbReference>
<keyword evidence="4" id="KW-0804">Transcription</keyword>
<accession>A0A1V9DQP0</accession>
<evidence type="ECO:0000256" key="4">
    <source>
        <dbReference type="ARBA" id="ARBA00023163"/>
    </source>
</evidence>
<organism evidence="6 7">
    <name type="scientific">Pantoea latae</name>
    <dbReference type="NCBI Taxonomy" id="1964541"/>
    <lineage>
        <taxon>Bacteria</taxon>
        <taxon>Pseudomonadati</taxon>
        <taxon>Pseudomonadota</taxon>
        <taxon>Gammaproteobacteria</taxon>
        <taxon>Enterobacterales</taxon>
        <taxon>Erwiniaceae</taxon>
        <taxon>Pantoea</taxon>
    </lineage>
</organism>
<dbReference type="PANTHER" id="PTHR30579">
    <property type="entry name" value="TRANSCRIPTIONAL REGULATOR"/>
    <property type="match status" value="1"/>
</dbReference>
<dbReference type="SUPFAM" id="SSF53850">
    <property type="entry name" value="Periplasmic binding protein-like II"/>
    <property type="match status" value="1"/>
</dbReference>
<dbReference type="SUPFAM" id="SSF46785">
    <property type="entry name" value="Winged helix' DNA-binding domain"/>
    <property type="match status" value="1"/>
</dbReference>